<accession>X0Z5S0</accession>
<comment type="caution">
    <text evidence="3">The sequence shown here is derived from an EMBL/GenBank/DDBJ whole genome shotgun (WGS) entry which is preliminary data.</text>
</comment>
<feature type="region of interest" description="Disordered" evidence="2">
    <location>
        <begin position="1"/>
        <end position="41"/>
    </location>
</feature>
<name>X0Z5S0_9ZZZZ</name>
<feature type="coiled-coil region" evidence="1">
    <location>
        <begin position="232"/>
        <end position="259"/>
    </location>
</feature>
<dbReference type="EMBL" id="BART01008614">
    <property type="protein sequence ID" value="GAG55748.1"/>
    <property type="molecule type" value="Genomic_DNA"/>
</dbReference>
<reference evidence="3" key="1">
    <citation type="journal article" date="2014" name="Front. Microbiol.">
        <title>High frequency of phylogenetically diverse reductive dehalogenase-homologous genes in deep subseafloor sedimentary metagenomes.</title>
        <authorList>
            <person name="Kawai M."/>
            <person name="Futagami T."/>
            <person name="Toyoda A."/>
            <person name="Takaki Y."/>
            <person name="Nishi S."/>
            <person name="Hori S."/>
            <person name="Arai W."/>
            <person name="Tsubouchi T."/>
            <person name="Morono Y."/>
            <person name="Uchiyama I."/>
            <person name="Ito T."/>
            <person name="Fujiyama A."/>
            <person name="Inagaki F."/>
            <person name="Takami H."/>
        </authorList>
    </citation>
    <scope>NUCLEOTIDE SEQUENCE</scope>
    <source>
        <strain evidence="3">Expedition CK06-06</strain>
    </source>
</reference>
<evidence type="ECO:0000313" key="3">
    <source>
        <dbReference type="EMBL" id="GAG55748.1"/>
    </source>
</evidence>
<feature type="non-terminal residue" evidence="3">
    <location>
        <position position="1"/>
    </location>
</feature>
<evidence type="ECO:0000256" key="2">
    <source>
        <dbReference type="SAM" id="MobiDB-lite"/>
    </source>
</evidence>
<organism evidence="3">
    <name type="scientific">marine sediment metagenome</name>
    <dbReference type="NCBI Taxonomy" id="412755"/>
    <lineage>
        <taxon>unclassified sequences</taxon>
        <taxon>metagenomes</taxon>
        <taxon>ecological metagenomes</taxon>
    </lineage>
</organism>
<proteinExistence type="predicted"/>
<gene>
    <name evidence="3" type="ORF">S01H4_19332</name>
</gene>
<evidence type="ECO:0000256" key="1">
    <source>
        <dbReference type="SAM" id="Coils"/>
    </source>
</evidence>
<sequence>LQQAITAQQELKTPPATPAARPTVKPPAEEEEPSPGEETVPSQADLFKAEGQRIGFGTRKGDIKLEAVVTYVERIADLDDLTSVWNALTEMGVATDVKKRWIKLYAQNLPGKEIPAELKAKLETGIETEKVAVAGEVAAKPKRFSVVNGQIIGDPEGDYNFKEALQLVSGASPAQAAEMATILAKTNTDTLNLLIPILTKESGEDTLTKLLLTQISDLQKEMREGQKSSPEIQALTQQLDQLRETLHNEQLARIQEQNQAQAKEMIGNMGRLEQQIRAIAEGKQVESRIGLLSKGVDKISEGFDGLRQDVKPLIQALADRGAAPGTKTQAEKKKFGVGLEKGIERAKEATQLEDDLFFGKES</sequence>
<dbReference type="AlphaFoldDB" id="X0Z5S0"/>
<protein>
    <submittedName>
        <fullName evidence="3">Uncharacterized protein</fullName>
    </submittedName>
</protein>
<feature type="compositionally biased region" description="Polar residues" evidence="2">
    <location>
        <begin position="1"/>
        <end position="11"/>
    </location>
</feature>
<keyword evidence="1" id="KW-0175">Coiled coil</keyword>